<evidence type="ECO:0000313" key="2">
    <source>
        <dbReference type="EMBL" id="KAF2142141.1"/>
    </source>
</evidence>
<reference evidence="2" key="1">
    <citation type="journal article" date="2020" name="Stud. Mycol.">
        <title>101 Dothideomycetes genomes: a test case for predicting lifestyles and emergence of pathogens.</title>
        <authorList>
            <person name="Haridas S."/>
            <person name="Albert R."/>
            <person name="Binder M."/>
            <person name="Bloem J."/>
            <person name="Labutti K."/>
            <person name="Salamov A."/>
            <person name="Andreopoulos B."/>
            <person name="Baker S."/>
            <person name="Barry K."/>
            <person name="Bills G."/>
            <person name="Bluhm B."/>
            <person name="Cannon C."/>
            <person name="Castanera R."/>
            <person name="Culley D."/>
            <person name="Daum C."/>
            <person name="Ezra D."/>
            <person name="Gonzalez J."/>
            <person name="Henrissat B."/>
            <person name="Kuo A."/>
            <person name="Liang C."/>
            <person name="Lipzen A."/>
            <person name="Lutzoni F."/>
            <person name="Magnuson J."/>
            <person name="Mondo S."/>
            <person name="Nolan M."/>
            <person name="Ohm R."/>
            <person name="Pangilinan J."/>
            <person name="Park H.-J."/>
            <person name="Ramirez L."/>
            <person name="Alfaro M."/>
            <person name="Sun H."/>
            <person name="Tritt A."/>
            <person name="Yoshinaga Y."/>
            <person name="Zwiers L.-H."/>
            <person name="Turgeon B."/>
            <person name="Goodwin S."/>
            <person name="Spatafora J."/>
            <person name="Crous P."/>
            <person name="Grigoriev I."/>
        </authorList>
    </citation>
    <scope>NUCLEOTIDE SEQUENCE</scope>
    <source>
        <strain evidence="2">CBS 121167</strain>
    </source>
</reference>
<protein>
    <submittedName>
        <fullName evidence="2">Uncharacterized protein</fullName>
    </submittedName>
</protein>
<dbReference type="Proteomes" id="UP000799438">
    <property type="component" value="Unassembled WGS sequence"/>
</dbReference>
<feature type="region of interest" description="Disordered" evidence="1">
    <location>
        <begin position="74"/>
        <end position="100"/>
    </location>
</feature>
<evidence type="ECO:0000256" key="1">
    <source>
        <dbReference type="SAM" id="MobiDB-lite"/>
    </source>
</evidence>
<organism evidence="2 3">
    <name type="scientific">Aplosporella prunicola CBS 121167</name>
    <dbReference type="NCBI Taxonomy" id="1176127"/>
    <lineage>
        <taxon>Eukaryota</taxon>
        <taxon>Fungi</taxon>
        <taxon>Dikarya</taxon>
        <taxon>Ascomycota</taxon>
        <taxon>Pezizomycotina</taxon>
        <taxon>Dothideomycetes</taxon>
        <taxon>Dothideomycetes incertae sedis</taxon>
        <taxon>Botryosphaeriales</taxon>
        <taxon>Aplosporellaceae</taxon>
        <taxon>Aplosporella</taxon>
    </lineage>
</organism>
<dbReference type="RefSeq" id="XP_033397853.1">
    <property type="nucleotide sequence ID" value="XM_033539082.1"/>
</dbReference>
<proteinExistence type="predicted"/>
<evidence type="ECO:0000313" key="3">
    <source>
        <dbReference type="Proteomes" id="UP000799438"/>
    </source>
</evidence>
<dbReference type="GeneID" id="54296578"/>
<sequence length="182" mass="20250">MPKQISYAIGWNQFIATPTGSRHSDLPTCLISWRNSCPPRQLPPASLNTITTYHVSLRAIPGGRRRASLGYHCRSQCRRRDPQTSQEGEGGEEEGKGGSGEGELYLCLDLRYSLTVSSLNTQHRAENPYSIDERGNIKIDPLVVNVIVHYFPALSMPPMLDLNQEDGWVDWLAARCLPGGKD</sequence>
<dbReference type="EMBL" id="ML995485">
    <property type="protein sequence ID" value="KAF2142141.1"/>
    <property type="molecule type" value="Genomic_DNA"/>
</dbReference>
<dbReference type="AlphaFoldDB" id="A0A6A6BHX0"/>
<name>A0A6A6BHX0_9PEZI</name>
<gene>
    <name evidence="2" type="ORF">K452DRAFT_27230</name>
</gene>
<keyword evidence="3" id="KW-1185">Reference proteome</keyword>
<accession>A0A6A6BHX0</accession>